<dbReference type="SUPFAM" id="SSF55785">
    <property type="entry name" value="PYP-like sensor domain (PAS domain)"/>
    <property type="match status" value="1"/>
</dbReference>
<evidence type="ECO:0000256" key="5">
    <source>
        <dbReference type="ARBA" id="ARBA00022777"/>
    </source>
</evidence>
<organism evidence="13 14">
    <name type="scientific">Acetobacterium tundrae</name>
    <dbReference type="NCBI Taxonomy" id="132932"/>
    <lineage>
        <taxon>Bacteria</taxon>
        <taxon>Bacillati</taxon>
        <taxon>Bacillota</taxon>
        <taxon>Clostridia</taxon>
        <taxon>Eubacteriales</taxon>
        <taxon>Eubacteriaceae</taxon>
        <taxon>Acetobacterium</taxon>
    </lineage>
</organism>
<evidence type="ECO:0000313" key="14">
    <source>
        <dbReference type="Proteomes" id="UP000653358"/>
    </source>
</evidence>
<keyword evidence="8" id="KW-0812">Transmembrane</keyword>
<dbReference type="CDD" id="cd18773">
    <property type="entry name" value="PDC1_HK_sensor"/>
    <property type="match status" value="1"/>
</dbReference>
<evidence type="ECO:0000259" key="12">
    <source>
        <dbReference type="PROSITE" id="PS50887"/>
    </source>
</evidence>
<dbReference type="SMART" id="SM00267">
    <property type="entry name" value="GGDEF"/>
    <property type="match status" value="1"/>
</dbReference>
<dbReference type="Pfam" id="PF13426">
    <property type="entry name" value="PAS_9"/>
    <property type="match status" value="1"/>
</dbReference>
<evidence type="ECO:0000256" key="8">
    <source>
        <dbReference type="SAM" id="Phobius"/>
    </source>
</evidence>
<feature type="domain" description="PAC" evidence="10">
    <location>
        <begin position="433"/>
        <end position="488"/>
    </location>
</feature>
<dbReference type="InterPro" id="IPR029151">
    <property type="entry name" value="Sensor-like_sf"/>
</dbReference>
<dbReference type="InterPro" id="IPR052155">
    <property type="entry name" value="Biofilm_reg_signaling"/>
</dbReference>
<dbReference type="InterPro" id="IPR035965">
    <property type="entry name" value="PAS-like_dom_sf"/>
</dbReference>
<dbReference type="InterPro" id="IPR001633">
    <property type="entry name" value="EAL_dom"/>
</dbReference>
<dbReference type="NCBIfam" id="TIGR00229">
    <property type="entry name" value="sensory_box"/>
    <property type="match status" value="1"/>
</dbReference>
<dbReference type="PROSITE" id="PS50883">
    <property type="entry name" value="EAL"/>
    <property type="match status" value="1"/>
</dbReference>
<feature type="domain" description="PAS" evidence="9">
    <location>
        <begin position="362"/>
        <end position="432"/>
    </location>
</feature>
<sequence>MILMIGKAIIMMNTKNNRKYRVFKNFVMIFVPIAIIIIVLAFAYINLNINNEKSIIKIKQVHNAEFVGTDVESIFNAIRSDGDIIFNSNELKDYIHDNSMVENSNEIKRMFSNMMINKKTYNSIRIINNDGFEEIKVNYENASSQAAQNSDLQYQGDQDYFQEGMKLNQDENYISPLDLSVNNYVIEEPKKPIIRFIIPLFNENNERKGILVLDYLAQDFLNQIENDSINTIGMKTILLNEVGYYLLSDEADRNFAFMYDNKKDVSFRQEQPDLFGEIQNNESGYFDDQTNLYYYTSIYPLKTYHDIHWTLVEYVPLSGLGILNNEDNRMIAVGSTILAFVFLIISLIAAWLLVQKKEASEREKLTDSIFKNSKEGIIIMNEEARIVYVNESFSKITGYSEIDVIGRKTSEFKRNEQLILLYETIQNTVNENENWEGEIIDEKKDGTTYPRYMTISKVFDSKSHELINYLEVFEDLTSTKITEETINKIKNYDEITELPTQLQFEKDMKKLIKKFDEFFLIIIEITNFNTLNDNLGKKCGVEMIKEASNRIKTFLSKEDMVGKIGREQFVIARVNSRDKLKLDHFINKLISFLQESIEIEDKKIYLDIAIGISIFQEHSADVEKLIEFANMAKNYAIQTGGNTYVYYEKEITHSYLENLKLETHLRSALKKNELSLNYQPQVVAETKEIIGMEALLRWNNDELGNVGPAQFIPVAERTDLIIPIGDWVLEEAIKQNKKWMVLTNRRLVVAVNLSPVQFKKADFIEVIKQLLEKYELPAELLEVEVTEGILVKNIDSIKSKLDKIKELGVKVSIDDFGTGYSSLKYLKRLNFDKLKIDREFIKNYPERDNGNIAKAIIMLANQNGLKVLAEGVETKEQFNFLKDNGCDEIQGYYFYKPITASEFEKIILNEKN</sequence>
<dbReference type="Gene3D" id="3.20.20.450">
    <property type="entry name" value="EAL domain"/>
    <property type="match status" value="1"/>
</dbReference>
<reference evidence="13 14" key="1">
    <citation type="journal article" date="2020" name="mSystems">
        <title>Defining Genomic and Predicted Metabolic Features of the Acetobacterium Genus.</title>
        <authorList>
            <person name="Ross D.E."/>
            <person name="Marshall C.W."/>
            <person name="Gulliver D."/>
            <person name="May H.D."/>
            <person name="Norman R.S."/>
        </authorList>
    </citation>
    <scope>NUCLEOTIDE SEQUENCE [LARGE SCALE GENOMIC DNA]</scope>
    <source>
        <strain evidence="13 14">DSM 9173</strain>
    </source>
</reference>
<keyword evidence="14" id="KW-1185">Reference proteome</keyword>
<dbReference type="Pfam" id="PF00563">
    <property type="entry name" value="EAL"/>
    <property type="match status" value="1"/>
</dbReference>
<comment type="subcellular location">
    <subcellularLocation>
        <location evidence="1">Membrane</location>
    </subcellularLocation>
</comment>
<dbReference type="InterPro" id="IPR029787">
    <property type="entry name" value="Nucleotide_cyclase"/>
</dbReference>
<keyword evidence="4" id="KW-0547">Nucleotide-binding</keyword>
<dbReference type="SUPFAM" id="SSF103190">
    <property type="entry name" value="Sensory domain-like"/>
    <property type="match status" value="2"/>
</dbReference>
<dbReference type="InterPro" id="IPR000700">
    <property type="entry name" value="PAS-assoc_C"/>
</dbReference>
<evidence type="ECO:0000256" key="1">
    <source>
        <dbReference type="ARBA" id="ARBA00004370"/>
    </source>
</evidence>
<feature type="domain" description="GGDEF" evidence="12">
    <location>
        <begin position="516"/>
        <end position="649"/>
    </location>
</feature>
<evidence type="ECO:0000256" key="2">
    <source>
        <dbReference type="ARBA" id="ARBA00022553"/>
    </source>
</evidence>
<dbReference type="InterPro" id="IPR035919">
    <property type="entry name" value="EAL_sf"/>
</dbReference>
<dbReference type="Gene3D" id="3.30.70.270">
    <property type="match status" value="1"/>
</dbReference>
<dbReference type="InterPro" id="IPR000160">
    <property type="entry name" value="GGDEF_dom"/>
</dbReference>
<dbReference type="SUPFAM" id="SSF141868">
    <property type="entry name" value="EAL domain-like"/>
    <property type="match status" value="1"/>
</dbReference>
<comment type="caution">
    <text evidence="13">The sequence shown here is derived from an EMBL/GenBank/DDBJ whole genome shotgun (WGS) entry which is preliminary data.</text>
</comment>
<dbReference type="Gene3D" id="3.30.450.20">
    <property type="entry name" value="PAS domain"/>
    <property type="match status" value="3"/>
</dbReference>
<evidence type="ECO:0000259" key="11">
    <source>
        <dbReference type="PROSITE" id="PS50883"/>
    </source>
</evidence>
<dbReference type="PANTHER" id="PTHR44757">
    <property type="entry name" value="DIGUANYLATE CYCLASE DGCP"/>
    <property type="match status" value="1"/>
</dbReference>
<feature type="domain" description="EAL" evidence="11">
    <location>
        <begin position="658"/>
        <end position="911"/>
    </location>
</feature>
<dbReference type="NCBIfam" id="TIGR00254">
    <property type="entry name" value="GGDEF"/>
    <property type="match status" value="1"/>
</dbReference>
<name>A0ABR6WNM5_9FIRM</name>
<dbReference type="SMART" id="SM00091">
    <property type="entry name" value="PAS"/>
    <property type="match status" value="1"/>
</dbReference>
<keyword evidence="5" id="KW-0418">Kinase</keyword>
<keyword evidence="8" id="KW-0472">Membrane</keyword>
<evidence type="ECO:0000259" key="10">
    <source>
        <dbReference type="PROSITE" id="PS50113"/>
    </source>
</evidence>
<keyword evidence="6" id="KW-0067">ATP-binding</keyword>
<dbReference type="InterPro" id="IPR000014">
    <property type="entry name" value="PAS"/>
</dbReference>
<evidence type="ECO:0000256" key="6">
    <source>
        <dbReference type="ARBA" id="ARBA00022840"/>
    </source>
</evidence>
<feature type="transmembrane region" description="Helical" evidence="8">
    <location>
        <begin position="21"/>
        <end position="45"/>
    </location>
</feature>
<feature type="transmembrane region" description="Helical" evidence="8">
    <location>
        <begin position="330"/>
        <end position="354"/>
    </location>
</feature>
<dbReference type="EMBL" id="WJBB01000017">
    <property type="protein sequence ID" value="MBC3797921.1"/>
    <property type="molecule type" value="Genomic_DNA"/>
</dbReference>
<dbReference type="CDD" id="cd01948">
    <property type="entry name" value="EAL"/>
    <property type="match status" value="1"/>
</dbReference>
<dbReference type="CDD" id="cd01949">
    <property type="entry name" value="GGDEF"/>
    <property type="match status" value="1"/>
</dbReference>
<dbReference type="Pfam" id="PF00990">
    <property type="entry name" value="GGDEF"/>
    <property type="match status" value="1"/>
</dbReference>
<dbReference type="PROSITE" id="PS50113">
    <property type="entry name" value="PAC"/>
    <property type="match status" value="1"/>
</dbReference>
<dbReference type="SMART" id="SM00052">
    <property type="entry name" value="EAL"/>
    <property type="match status" value="1"/>
</dbReference>
<accession>A0ABR6WNM5</accession>
<evidence type="ECO:0000256" key="4">
    <source>
        <dbReference type="ARBA" id="ARBA00022741"/>
    </source>
</evidence>
<dbReference type="SUPFAM" id="SSF55073">
    <property type="entry name" value="Nucleotide cyclase"/>
    <property type="match status" value="1"/>
</dbReference>
<dbReference type="PROSITE" id="PS50887">
    <property type="entry name" value="GGDEF"/>
    <property type="match status" value="1"/>
</dbReference>
<evidence type="ECO:0000259" key="9">
    <source>
        <dbReference type="PROSITE" id="PS50112"/>
    </source>
</evidence>
<evidence type="ECO:0000256" key="3">
    <source>
        <dbReference type="ARBA" id="ARBA00022679"/>
    </source>
</evidence>
<proteinExistence type="predicted"/>
<keyword evidence="8" id="KW-1133">Transmembrane helix</keyword>
<keyword evidence="2" id="KW-0597">Phosphoprotein</keyword>
<evidence type="ECO:0000313" key="13">
    <source>
        <dbReference type="EMBL" id="MBC3797921.1"/>
    </source>
</evidence>
<dbReference type="InterPro" id="IPR048760">
    <property type="entry name" value="VP0354-like_sensor_dom"/>
</dbReference>
<dbReference type="CDD" id="cd00130">
    <property type="entry name" value="PAS"/>
    <property type="match status" value="1"/>
</dbReference>
<dbReference type="Proteomes" id="UP000653358">
    <property type="component" value="Unassembled WGS sequence"/>
</dbReference>
<protein>
    <submittedName>
        <fullName evidence="13">EAL domain-containing protein</fullName>
    </submittedName>
</protein>
<evidence type="ECO:0000256" key="7">
    <source>
        <dbReference type="ARBA" id="ARBA00023012"/>
    </source>
</evidence>
<keyword evidence="7" id="KW-0902">Two-component regulatory system</keyword>
<dbReference type="PANTHER" id="PTHR44757:SF2">
    <property type="entry name" value="BIOFILM ARCHITECTURE MAINTENANCE PROTEIN MBAA"/>
    <property type="match status" value="1"/>
</dbReference>
<dbReference type="Pfam" id="PF21623">
    <property type="entry name" value="HK_sensor_dom_bact"/>
    <property type="match status" value="1"/>
</dbReference>
<dbReference type="InterPro" id="IPR043128">
    <property type="entry name" value="Rev_trsase/Diguanyl_cyclase"/>
</dbReference>
<gene>
    <name evidence="13" type="ORF">GH807_12790</name>
</gene>
<dbReference type="PROSITE" id="PS50112">
    <property type="entry name" value="PAS"/>
    <property type="match status" value="1"/>
</dbReference>
<keyword evidence="3" id="KW-0808">Transferase</keyword>